<proteinExistence type="predicted"/>
<dbReference type="Pfam" id="PF08970">
    <property type="entry name" value="Sda"/>
    <property type="match status" value="1"/>
</dbReference>
<name>A0A0D5NJD1_9BACL</name>
<keyword evidence="2" id="KW-1185">Reference proteome</keyword>
<dbReference type="AlphaFoldDB" id="A0A0D5NJD1"/>
<dbReference type="Proteomes" id="UP000032633">
    <property type="component" value="Chromosome"/>
</dbReference>
<dbReference type="PATRIC" id="fig|1126833.4.peg.2447"/>
<dbReference type="RefSeq" id="WP_045670471.1">
    <property type="nucleotide sequence ID" value="NZ_CP011058.1"/>
</dbReference>
<gene>
    <name evidence="1" type="ORF">VN24_11175</name>
</gene>
<reference evidence="1 2" key="1">
    <citation type="journal article" date="2015" name="J. Biotechnol.">
        <title>Complete genome sequence of Paenibacillus beijingensis 7188(T) (=DSM 24997(T)), a novel rhizobacterium from jujube garden soil.</title>
        <authorList>
            <person name="Kwak Y."/>
            <person name="Shin J.H."/>
        </authorList>
    </citation>
    <scope>NUCLEOTIDE SEQUENCE [LARGE SCALE GENOMIC DNA]</scope>
    <source>
        <strain evidence="1 2">DSM 24997</strain>
    </source>
</reference>
<evidence type="ECO:0008006" key="3">
    <source>
        <dbReference type="Google" id="ProtNLM"/>
    </source>
</evidence>
<dbReference type="STRING" id="1126833.VN24_11175"/>
<protein>
    <recommendedName>
        <fullName evidence="3">Sporulation inhibitor A</fullName>
    </recommendedName>
</protein>
<evidence type="ECO:0000313" key="1">
    <source>
        <dbReference type="EMBL" id="AJY75038.1"/>
    </source>
</evidence>
<dbReference type="InterPro" id="IPR036916">
    <property type="entry name" value="Sda_sf"/>
</dbReference>
<dbReference type="HOGENOM" id="CLU_2274554_0_0_9"/>
<dbReference type="EMBL" id="CP011058">
    <property type="protein sequence ID" value="AJY75038.1"/>
    <property type="molecule type" value="Genomic_DNA"/>
</dbReference>
<dbReference type="SUPFAM" id="SSF100985">
    <property type="entry name" value="Sporulation inhibitor Sda"/>
    <property type="match status" value="1"/>
</dbReference>
<dbReference type="KEGG" id="pbj:VN24_11175"/>
<dbReference type="Gene3D" id="1.10.287.1100">
    <property type="entry name" value="Sporulation inhibitor A"/>
    <property type="match status" value="1"/>
</dbReference>
<sequence length="102" mass="12146">MPRLYNPILSVVHLFRLLRPRRRSASFRKELPVDKSSVTFDLPPMPDKTMLLQPLNDEHLLEVYEEAKQLRLSEEFIELIEQTLEQRNLRSAYMQRATAHNE</sequence>
<evidence type="ECO:0000313" key="2">
    <source>
        <dbReference type="Proteomes" id="UP000032633"/>
    </source>
</evidence>
<dbReference type="InterPro" id="IPR015064">
    <property type="entry name" value="Sda"/>
</dbReference>
<organism evidence="1 2">
    <name type="scientific">Paenibacillus beijingensis</name>
    <dbReference type="NCBI Taxonomy" id="1126833"/>
    <lineage>
        <taxon>Bacteria</taxon>
        <taxon>Bacillati</taxon>
        <taxon>Bacillota</taxon>
        <taxon>Bacilli</taxon>
        <taxon>Bacillales</taxon>
        <taxon>Paenibacillaceae</taxon>
        <taxon>Paenibacillus</taxon>
    </lineage>
</organism>
<reference evidence="2" key="2">
    <citation type="submission" date="2015-03" db="EMBL/GenBank/DDBJ databases">
        <title>Genome sequence of Paenibacillus beijingensis strain DSM 24997T.</title>
        <authorList>
            <person name="Kwak Y."/>
            <person name="Shin J.-H."/>
        </authorList>
    </citation>
    <scope>NUCLEOTIDE SEQUENCE [LARGE SCALE GENOMIC DNA]</scope>
    <source>
        <strain evidence="2">DSM 24997</strain>
    </source>
</reference>
<accession>A0A0D5NJD1</accession>